<evidence type="ECO:0000313" key="1">
    <source>
        <dbReference type="EMBL" id="GCL36446.1"/>
    </source>
</evidence>
<gene>
    <name evidence="1" type="ORF">SR1949_15500</name>
</gene>
<name>A0A479ZXX5_9CYAN</name>
<sequence>MQEQITEYQQELTERISTLVDNLFQGSKLLCI</sequence>
<dbReference type="EMBL" id="BJCE01000038">
    <property type="protein sequence ID" value="GCL36446.1"/>
    <property type="molecule type" value="Genomic_DNA"/>
</dbReference>
<accession>A0A479ZXX5</accession>
<organism evidence="1 2">
    <name type="scientific">Sphaerospermopsis reniformis</name>
    <dbReference type="NCBI Taxonomy" id="531300"/>
    <lineage>
        <taxon>Bacteria</taxon>
        <taxon>Bacillati</taxon>
        <taxon>Cyanobacteriota</taxon>
        <taxon>Cyanophyceae</taxon>
        <taxon>Nostocales</taxon>
        <taxon>Aphanizomenonaceae</taxon>
        <taxon>Sphaerospermopsis</taxon>
    </lineage>
</organism>
<evidence type="ECO:0000313" key="2">
    <source>
        <dbReference type="Proteomes" id="UP000300142"/>
    </source>
</evidence>
<keyword evidence="2" id="KW-1185">Reference proteome</keyword>
<dbReference type="AlphaFoldDB" id="A0A479ZXX5"/>
<protein>
    <submittedName>
        <fullName evidence="1">Uncharacterized protein</fullName>
    </submittedName>
</protein>
<comment type="caution">
    <text evidence="1">The sequence shown here is derived from an EMBL/GenBank/DDBJ whole genome shotgun (WGS) entry which is preliminary data.</text>
</comment>
<reference evidence="2" key="1">
    <citation type="submission" date="2019-02" db="EMBL/GenBank/DDBJ databases">
        <title>Draft genome sequence of Sphaerospermopsis reniformis NIES-1949.</title>
        <authorList>
            <person name="Yamaguchi H."/>
            <person name="Suzuki S."/>
            <person name="Kawachi M."/>
        </authorList>
    </citation>
    <scope>NUCLEOTIDE SEQUENCE [LARGE SCALE GENOMIC DNA]</scope>
    <source>
        <strain evidence="2">NIES-1949</strain>
    </source>
</reference>
<proteinExistence type="predicted"/>
<dbReference type="Proteomes" id="UP000300142">
    <property type="component" value="Unassembled WGS sequence"/>
</dbReference>